<sequence length="108" mass="11821">MPFVKRDPSGHIIAASATPTDSDDQEITADAPELQTFLAVMGGEIKPLETSDLKFIRAIEDLIDVLITKNVIRITDLPVAVQSKLMERRSMRQTLGALNLLSGTDETI</sequence>
<dbReference type="Proteomes" id="UP000483432">
    <property type="component" value="Unassembled WGS sequence"/>
</dbReference>
<reference evidence="2 3" key="1">
    <citation type="submission" date="2019-09" db="EMBL/GenBank/DDBJ databases">
        <title>H2 Metabolism Revealed by Metagenomic Analysis in Subglacial Sediment of East Antarctica.</title>
        <authorList>
            <person name="Yang Z."/>
            <person name="Zhang Y."/>
            <person name="Lv Y."/>
            <person name="Yan W."/>
            <person name="Xiao X."/>
            <person name="Sun B."/>
            <person name="Ma H."/>
        </authorList>
    </citation>
    <scope>NUCLEOTIDE SEQUENCE [LARGE SCALE GENOMIC DNA]</scope>
    <source>
        <strain evidence="2">Bin2_2</strain>
    </source>
</reference>
<protein>
    <recommendedName>
        <fullName evidence="4">Tryptophan synthase subunit beta like protein</fullName>
    </recommendedName>
</protein>
<organism evidence="2 3">
    <name type="scientific">Sulfuriferula multivorans</name>
    <dbReference type="NCBI Taxonomy" id="1559896"/>
    <lineage>
        <taxon>Bacteria</taxon>
        <taxon>Pseudomonadati</taxon>
        <taxon>Pseudomonadota</taxon>
        <taxon>Betaproteobacteria</taxon>
        <taxon>Nitrosomonadales</taxon>
        <taxon>Sulfuricellaceae</taxon>
        <taxon>Sulfuriferula</taxon>
    </lineage>
</organism>
<gene>
    <name evidence="2" type="ORF">GZ085_09720</name>
</gene>
<evidence type="ECO:0000256" key="1">
    <source>
        <dbReference type="SAM" id="MobiDB-lite"/>
    </source>
</evidence>
<feature type="region of interest" description="Disordered" evidence="1">
    <location>
        <begin position="1"/>
        <end position="26"/>
    </location>
</feature>
<proteinExistence type="predicted"/>
<comment type="caution">
    <text evidence="2">The sequence shown here is derived from an EMBL/GenBank/DDBJ whole genome shotgun (WGS) entry which is preliminary data.</text>
</comment>
<dbReference type="EMBL" id="JAAFGW010000141">
    <property type="protein sequence ID" value="NDP48647.1"/>
    <property type="molecule type" value="Genomic_DNA"/>
</dbReference>
<accession>A0A7C9P790</accession>
<evidence type="ECO:0000313" key="3">
    <source>
        <dbReference type="Proteomes" id="UP000483432"/>
    </source>
</evidence>
<evidence type="ECO:0000313" key="2">
    <source>
        <dbReference type="EMBL" id="NDP48647.1"/>
    </source>
</evidence>
<dbReference type="AlphaFoldDB" id="A0A7C9P790"/>
<evidence type="ECO:0008006" key="4">
    <source>
        <dbReference type="Google" id="ProtNLM"/>
    </source>
</evidence>
<name>A0A7C9P790_9PROT</name>